<keyword evidence="10" id="KW-1185">Reference proteome</keyword>
<comment type="caution">
    <text evidence="9">The sequence shown here is derived from an EMBL/GenBank/DDBJ whole genome shotgun (WGS) entry which is preliminary data.</text>
</comment>
<dbReference type="GO" id="GO:0006643">
    <property type="term" value="P:membrane lipid metabolic process"/>
    <property type="evidence" value="ECO:0007669"/>
    <property type="project" value="TreeGrafter"/>
</dbReference>
<dbReference type="Proteomes" id="UP000488299">
    <property type="component" value="Unassembled WGS sequence"/>
</dbReference>
<evidence type="ECO:0000313" key="9">
    <source>
        <dbReference type="EMBL" id="KAB7727094.1"/>
    </source>
</evidence>
<organism evidence="9 10">
    <name type="scientific">Rudanella paleaurantiibacter</name>
    <dbReference type="NCBI Taxonomy" id="2614655"/>
    <lineage>
        <taxon>Bacteria</taxon>
        <taxon>Pseudomonadati</taxon>
        <taxon>Bacteroidota</taxon>
        <taxon>Cytophagia</taxon>
        <taxon>Cytophagales</taxon>
        <taxon>Cytophagaceae</taxon>
        <taxon>Rudanella</taxon>
    </lineage>
</organism>
<feature type="domain" description="Fatty acid hydroxylase" evidence="8">
    <location>
        <begin position="85"/>
        <end position="217"/>
    </location>
</feature>
<dbReference type="PANTHER" id="PTHR21624">
    <property type="entry name" value="STEROL DESATURASE-RELATED PROTEIN"/>
    <property type="match status" value="1"/>
</dbReference>
<feature type="transmembrane region" description="Helical" evidence="7">
    <location>
        <begin position="47"/>
        <end position="69"/>
    </location>
</feature>
<sequence length="296" mass="34627">MNAVPETLLIVWATPLYVLVIGAEILLSHWQHRNLYSWRGVFQNLYLTLLNGSLDLLLRGLYVGLLVWVYQRRLGQLTNPWAYWTALLLLEDFVFYWLHRFDHFCRVLWAVHVTHHSSEEFNLTTGFRSSVFQPVYRFLYFIPLALLGFRPEDILVMYSATQIWGILVHTQYVGKLGFLEWFLVTPSHHRVHHASNLQYLDRNMGMFLIVWDRLFGTFAEEDPAEPVRYGLTTNITDHSPVNLVFHEWKKLADDLRKPGPLTQKLKYLFAPPGWSHDGSSLTAAQMRQQQALVDSQ</sequence>
<keyword evidence="4" id="KW-0560">Oxidoreductase</keyword>
<keyword evidence="6 7" id="KW-0472">Membrane</keyword>
<proteinExistence type="predicted"/>
<keyword evidence="5" id="KW-0443">Lipid metabolism</keyword>
<name>A0A7J5TTL1_9BACT</name>
<evidence type="ECO:0000256" key="6">
    <source>
        <dbReference type="ARBA" id="ARBA00023136"/>
    </source>
</evidence>
<dbReference type="GO" id="GO:0050479">
    <property type="term" value="F:glyceryl-ether monooxygenase activity"/>
    <property type="evidence" value="ECO:0007669"/>
    <property type="project" value="TreeGrafter"/>
</dbReference>
<feature type="transmembrane region" description="Helical" evidence="7">
    <location>
        <begin position="7"/>
        <end position="27"/>
    </location>
</feature>
<evidence type="ECO:0000256" key="3">
    <source>
        <dbReference type="ARBA" id="ARBA00022989"/>
    </source>
</evidence>
<dbReference type="Pfam" id="PF04116">
    <property type="entry name" value="FA_hydroxylase"/>
    <property type="match status" value="1"/>
</dbReference>
<comment type="subcellular location">
    <subcellularLocation>
        <location evidence="1">Endomembrane system</location>
        <topology evidence="1">Multi-pass membrane protein</topology>
    </subcellularLocation>
</comment>
<dbReference type="InterPro" id="IPR051689">
    <property type="entry name" value="Sterol_desaturase/TMEM195"/>
</dbReference>
<evidence type="ECO:0000313" key="10">
    <source>
        <dbReference type="Proteomes" id="UP000488299"/>
    </source>
</evidence>
<dbReference type="GO" id="GO:0008610">
    <property type="term" value="P:lipid biosynthetic process"/>
    <property type="evidence" value="ECO:0007669"/>
    <property type="project" value="InterPro"/>
</dbReference>
<dbReference type="RefSeq" id="WP_152126555.1">
    <property type="nucleotide sequence ID" value="NZ_WELI01000012.1"/>
</dbReference>
<dbReference type="EMBL" id="WELI01000012">
    <property type="protein sequence ID" value="KAB7727094.1"/>
    <property type="molecule type" value="Genomic_DNA"/>
</dbReference>
<evidence type="ECO:0000256" key="1">
    <source>
        <dbReference type="ARBA" id="ARBA00004127"/>
    </source>
</evidence>
<dbReference type="InterPro" id="IPR006694">
    <property type="entry name" value="Fatty_acid_hydroxylase"/>
</dbReference>
<accession>A0A7J5TTL1</accession>
<feature type="transmembrane region" description="Helical" evidence="7">
    <location>
        <begin position="81"/>
        <end position="98"/>
    </location>
</feature>
<evidence type="ECO:0000256" key="4">
    <source>
        <dbReference type="ARBA" id="ARBA00023002"/>
    </source>
</evidence>
<dbReference type="GO" id="GO:0005506">
    <property type="term" value="F:iron ion binding"/>
    <property type="evidence" value="ECO:0007669"/>
    <property type="project" value="InterPro"/>
</dbReference>
<dbReference type="PANTHER" id="PTHR21624:SF1">
    <property type="entry name" value="ALKYLGLYCEROL MONOOXYGENASE"/>
    <property type="match status" value="1"/>
</dbReference>
<dbReference type="GO" id="GO:0012505">
    <property type="term" value="C:endomembrane system"/>
    <property type="evidence" value="ECO:0007669"/>
    <property type="project" value="UniProtKB-SubCell"/>
</dbReference>
<gene>
    <name evidence="9" type="ORF">F5984_22940</name>
</gene>
<dbReference type="AlphaFoldDB" id="A0A7J5TTL1"/>
<keyword evidence="3 7" id="KW-1133">Transmembrane helix</keyword>
<evidence type="ECO:0000259" key="8">
    <source>
        <dbReference type="Pfam" id="PF04116"/>
    </source>
</evidence>
<evidence type="ECO:0000256" key="2">
    <source>
        <dbReference type="ARBA" id="ARBA00022692"/>
    </source>
</evidence>
<dbReference type="GO" id="GO:0016020">
    <property type="term" value="C:membrane"/>
    <property type="evidence" value="ECO:0007669"/>
    <property type="project" value="GOC"/>
</dbReference>
<evidence type="ECO:0000256" key="5">
    <source>
        <dbReference type="ARBA" id="ARBA00023098"/>
    </source>
</evidence>
<evidence type="ECO:0000256" key="7">
    <source>
        <dbReference type="SAM" id="Phobius"/>
    </source>
</evidence>
<protein>
    <submittedName>
        <fullName evidence="9">Sterol desaturase family protein</fullName>
    </submittedName>
</protein>
<reference evidence="9 10" key="1">
    <citation type="submission" date="2019-10" db="EMBL/GenBank/DDBJ databases">
        <title>Rudanella paleaurantiibacter sp. nov., isolated from sludge.</title>
        <authorList>
            <person name="Xu S.Q."/>
        </authorList>
    </citation>
    <scope>NUCLEOTIDE SEQUENCE [LARGE SCALE GENOMIC DNA]</scope>
    <source>
        <strain evidence="9 10">HX-22-17</strain>
    </source>
</reference>
<keyword evidence="2 7" id="KW-0812">Transmembrane</keyword>